<feature type="domain" description="ELP1 first N-terminal beta-propeller" evidence="8">
    <location>
        <begin position="1"/>
        <end position="367"/>
    </location>
</feature>
<comment type="similarity">
    <text evidence="2 6">Belongs to the ELP1/IKA1 family.</text>
</comment>
<evidence type="ECO:0000256" key="6">
    <source>
        <dbReference type="PIRNR" id="PIRNR017233"/>
    </source>
</evidence>
<protein>
    <recommendedName>
        <fullName evidence="5 6">Elongator complex protein 1</fullName>
    </recommendedName>
</protein>
<dbReference type="InterPro" id="IPR056166">
    <property type="entry name" value="TPR_ELP1"/>
</dbReference>
<keyword evidence="4" id="KW-0819">tRNA processing</keyword>
<dbReference type="EMBL" id="QJNU01001108">
    <property type="protein sequence ID" value="RYO79507.1"/>
    <property type="molecule type" value="Genomic_DNA"/>
</dbReference>
<dbReference type="GO" id="GO:0002926">
    <property type="term" value="P:tRNA wobble base 5-methoxycarbonylmethyl-2-thiouridinylation"/>
    <property type="evidence" value="ECO:0007669"/>
    <property type="project" value="TreeGrafter"/>
</dbReference>
<comment type="pathway">
    <text evidence="1">tRNA modification; 5-methoxycarbonylmethyl-2-thiouridine-tRNA biosynthesis.</text>
</comment>
<dbReference type="GO" id="GO:0005634">
    <property type="term" value="C:nucleus"/>
    <property type="evidence" value="ECO:0007669"/>
    <property type="project" value="UniProtKB-SubCell"/>
</dbReference>
<gene>
    <name evidence="13" type="ORF">DL764_010016</name>
</gene>
<evidence type="ECO:0000256" key="5">
    <source>
        <dbReference type="ARBA" id="ARBA00029535"/>
    </source>
</evidence>
<feature type="domain" description="ELP1 TPR" evidence="10">
    <location>
        <begin position="908"/>
        <end position="1071"/>
    </location>
</feature>
<keyword evidence="6" id="KW-0539">Nucleus</keyword>
<evidence type="ECO:0000313" key="13">
    <source>
        <dbReference type="EMBL" id="RYO79507.1"/>
    </source>
</evidence>
<feature type="domain" description="ELP1 alpha-solenoid" evidence="11">
    <location>
        <begin position="688"/>
        <end position="899"/>
    </location>
</feature>
<feature type="region of interest" description="Disordered" evidence="7">
    <location>
        <begin position="1171"/>
        <end position="1196"/>
    </location>
</feature>
<comment type="function">
    <text evidence="6">Component of the elongator complex which is required for multiple tRNA modifications, including mcm5U (5-methoxycarbonylmethyl uridine), mcm5s2U (5-methoxycarbonylmethyl-2-thiouridine), and ncm5U (5-carbamoylmethyl uridine). The elongator complex catalyzes formation of carboxymethyluridine in the wobble base at position 34 in tRNAs.</text>
</comment>
<dbReference type="Pfam" id="PF23936">
    <property type="entry name" value="HB_ELP1"/>
    <property type="match status" value="1"/>
</dbReference>
<evidence type="ECO:0000259" key="9">
    <source>
        <dbReference type="Pfam" id="PF23797"/>
    </source>
</evidence>
<comment type="caution">
    <text evidence="13">The sequence shown here is derived from an EMBL/GenBank/DDBJ whole genome shotgun (WGS) entry which is preliminary data.</text>
</comment>
<feature type="compositionally biased region" description="Basic and acidic residues" evidence="7">
    <location>
        <begin position="1270"/>
        <end position="1292"/>
    </location>
</feature>
<dbReference type="InterPro" id="IPR006849">
    <property type="entry name" value="Elp1"/>
</dbReference>
<dbReference type="InterPro" id="IPR056164">
    <property type="entry name" value="Beta-prop_ELP1_1st"/>
</dbReference>
<dbReference type="InterPro" id="IPR056169">
    <property type="entry name" value="HB_ELP1"/>
</dbReference>
<feature type="domain" description="ELP1 three-helical bundle" evidence="12">
    <location>
        <begin position="1080"/>
        <end position="1257"/>
    </location>
</feature>
<evidence type="ECO:0000259" key="8">
    <source>
        <dbReference type="Pfam" id="PF04762"/>
    </source>
</evidence>
<feature type="region of interest" description="Disordered" evidence="7">
    <location>
        <begin position="770"/>
        <end position="791"/>
    </location>
</feature>
<dbReference type="GO" id="GO:0005829">
    <property type="term" value="C:cytosol"/>
    <property type="evidence" value="ECO:0007669"/>
    <property type="project" value="TreeGrafter"/>
</dbReference>
<evidence type="ECO:0000259" key="10">
    <source>
        <dbReference type="Pfam" id="PF23878"/>
    </source>
</evidence>
<dbReference type="GO" id="GO:0000049">
    <property type="term" value="F:tRNA binding"/>
    <property type="evidence" value="ECO:0007669"/>
    <property type="project" value="TreeGrafter"/>
</dbReference>
<dbReference type="Proteomes" id="UP000293360">
    <property type="component" value="Unassembled WGS sequence"/>
</dbReference>
<evidence type="ECO:0000259" key="11">
    <source>
        <dbReference type="Pfam" id="PF23925"/>
    </source>
</evidence>
<reference evidence="13 14" key="1">
    <citation type="submission" date="2018-06" db="EMBL/GenBank/DDBJ databases">
        <title>Complete Genomes of Monosporascus.</title>
        <authorList>
            <person name="Robinson A.J."/>
            <person name="Natvig D.O."/>
        </authorList>
    </citation>
    <scope>NUCLEOTIDE SEQUENCE [LARGE SCALE GENOMIC DNA]</scope>
    <source>
        <strain evidence="13 14">CBS 110550</strain>
    </source>
</reference>
<dbReference type="STRING" id="155417.A0A4Q4STI5"/>
<dbReference type="OrthoDB" id="40048at2759"/>
<dbReference type="PANTHER" id="PTHR12747:SF0">
    <property type="entry name" value="ELONGATOR COMPLEX PROTEIN 1"/>
    <property type="match status" value="1"/>
</dbReference>
<feature type="compositionally biased region" description="Polar residues" evidence="7">
    <location>
        <begin position="777"/>
        <end position="791"/>
    </location>
</feature>
<dbReference type="Gene3D" id="2.130.10.10">
    <property type="entry name" value="YVTN repeat-like/Quinoprotein amine dehydrogenase"/>
    <property type="match status" value="1"/>
</dbReference>
<dbReference type="InterPro" id="IPR015943">
    <property type="entry name" value="WD40/YVTN_repeat-like_dom_sf"/>
</dbReference>
<dbReference type="SUPFAM" id="SSF82171">
    <property type="entry name" value="DPP6 N-terminal domain-like"/>
    <property type="match status" value="1"/>
</dbReference>
<dbReference type="Pfam" id="PF04762">
    <property type="entry name" value="Beta-prop_ELP1_1st"/>
    <property type="match status" value="1"/>
</dbReference>
<dbReference type="PANTHER" id="PTHR12747">
    <property type="entry name" value="ELONGATOR COMPLEX PROTEIN 1"/>
    <property type="match status" value="1"/>
</dbReference>
<feature type="domain" description="ELP1 N-terminal second beta-propeller" evidence="9">
    <location>
        <begin position="405"/>
        <end position="664"/>
    </location>
</feature>
<dbReference type="Pfam" id="PF23878">
    <property type="entry name" value="TPR_ELP1"/>
    <property type="match status" value="1"/>
</dbReference>
<evidence type="ECO:0000313" key="14">
    <source>
        <dbReference type="Proteomes" id="UP000293360"/>
    </source>
</evidence>
<dbReference type="InterPro" id="IPR056165">
    <property type="entry name" value="Beta-prop_ELP1_2nd"/>
</dbReference>
<feature type="region of interest" description="Disordered" evidence="7">
    <location>
        <begin position="1263"/>
        <end position="1295"/>
    </location>
</feature>
<dbReference type="Pfam" id="PF23797">
    <property type="entry name" value="Beta-prop_ELP1_2nd"/>
    <property type="match status" value="1"/>
</dbReference>
<dbReference type="Pfam" id="PF23925">
    <property type="entry name" value="A-sol_ELP1"/>
    <property type="match status" value="1"/>
</dbReference>
<proteinExistence type="inferred from homology"/>
<dbReference type="UniPathway" id="UPA00988"/>
<comment type="subcellular location">
    <subcellularLocation>
        <location evidence="6">Cytoplasm</location>
    </subcellularLocation>
    <subcellularLocation>
        <location evidence="6">Nucleus</location>
    </subcellularLocation>
</comment>
<evidence type="ECO:0000256" key="4">
    <source>
        <dbReference type="ARBA" id="ARBA00022694"/>
    </source>
</evidence>
<evidence type="ECO:0000256" key="3">
    <source>
        <dbReference type="ARBA" id="ARBA00022490"/>
    </source>
</evidence>
<sequence length="1328" mass="146795">MRNLRNIRFNSWTSSTELEAEPITSTCWDPAKDEVLCTFGPSERDARIRLVRVSEHVRASSIDTESQEVASWDAPSPNPDLAVDRIASLHHFVDNLTTCLVLEGGDIVVVQEFESSSPQDGVHIEIMGSIDEGITAARWSPDEEILAISTKANTTVFMSRGFEGITDMTMTADDFKLSKYVSVGWGKKETQFQGRGAKALRDPTIPEKVDEGVLSPNDDGATSISWRGDGAYVAINSVDAGIRRAIRVYSRDGVLDSVSEPVDGMESALSWRPAGNLIASIQRLSDRVDVVFFERNGLRHGQFSLRNPNERNILDDQIRLEWNGDSTVLAVTFNDRVQFWTMGNYHWYLKQEVFTEAQPLSLAWHPERSLRLAFANSRKLVLAEYIFDVARGSLTPPYDYGAVAVIDGSNLKITPFRTANVPPPMALFDIMAPSAIVDVAFSPANTFMAVLHQHGLKLYKWDLKGQRSLPPSLAGSLSFTTEDTWRNSTPLQIAVSENLSIHCLCFGTGPAINSYTFDEFVGDFGPTPNMYAGSMLGFTKLTQASSTDVVVQDGLGRLHNVSTQQDETYSTRLPSYLPWSEVVDLAGNVIAFGLSRNGHLYANLRLLLKNCTSFLVTPAHLIITTTNHLVKFIHLTDVDALEVPPDDPEKDERCRSIERGARLVTAMPTNMSLVLQMPRGNLETIFPRAMVVAGIRHLIEQLDYARAFSYCRTQRVDMNILYDHRPQQFLSNVGLFLDQLQDVTHIDLFLSSLRAHDVTQTMYVDSKAGVGHGAAQETPSQPQGPSNGQSMSKVNTICDAVLSHLQSRKVIDHDTLQNIITANVCKDPPALEDGLLVVAKLMQEDERLAEKAVEHICFLADVNTLYDEALGLYNLDLALLVAQQSQRDPREYLPFIQDLHQLPSLRRQFVIDDHLKRQEKALTHLQRLQAHQEARDYAVKHVLYAAALKLYRYDQANLTALTGLYATYLESKSRFREAGLAYESLKDYAAATRCYQSVGVSCWRECLFVAQQQSPPLSAAALSDLATTLADALYEAKDYHSAATIQLDYLDSVETAIPTFCKGYHFGDALRLAALRNRPDLLETVVDAGLADALSSSTEFLADCKAQLCAQVPRIAELRRKAAEDPLGFYEGETRAGADAIPDDISVAASSRVSTTASLFTRYTGKGTGSVGTAGTGVSRATSKNRRREEKKRARGRKGTVYEEEYLVNSVRRLVERVEAAKPEIARLTFGLARRAMLERARGVEALAAEVVDACRAAVAEVFPGNGNGGDKERTTGEDEGRGGEGDARGDWVPKGGDAVLFETMEAKWRTEEAPFVTGFERLSLLGS</sequence>
<evidence type="ECO:0000256" key="1">
    <source>
        <dbReference type="ARBA" id="ARBA00005043"/>
    </source>
</evidence>
<evidence type="ECO:0000256" key="2">
    <source>
        <dbReference type="ARBA" id="ARBA00006086"/>
    </source>
</evidence>
<dbReference type="PIRSF" id="PIRSF017233">
    <property type="entry name" value="IKAP"/>
    <property type="match status" value="1"/>
</dbReference>
<name>A0A4Q4STI5_9PEZI</name>
<dbReference type="InterPro" id="IPR056167">
    <property type="entry name" value="A-sol_ELP1"/>
</dbReference>
<keyword evidence="3 6" id="KW-0963">Cytoplasm</keyword>
<organism evidence="13 14">
    <name type="scientific">Monosporascus ibericus</name>
    <dbReference type="NCBI Taxonomy" id="155417"/>
    <lineage>
        <taxon>Eukaryota</taxon>
        <taxon>Fungi</taxon>
        <taxon>Dikarya</taxon>
        <taxon>Ascomycota</taxon>
        <taxon>Pezizomycotina</taxon>
        <taxon>Sordariomycetes</taxon>
        <taxon>Xylariomycetidae</taxon>
        <taxon>Xylariales</taxon>
        <taxon>Xylariales incertae sedis</taxon>
        <taxon>Monosporascus</taxon>
    </lineage>
</organism>
<keyword evidence="14" id="KW-1185">Reference proteome</keyword>
<dbReference type="GO" id="GO:0033588">
    <property type="term" value="C:elongator holoenzyme complex"/>
    <property type="evidence" value="ECO:0007669"/>
    <property type="project" value="InterPro"/>
</dbReference>
<evidence type="ECO:0000256" key="7">
    <source>
        <dbReference type="SAM" id="MobiDB-lite"/>
    </source>
</evidence>
<accession>A0A4Q4STI5</accession>
<evidence type="ECO:0000259" key="12">
    <source>
        <dbReference type="Pfam" id="PF23936"/>
    </source>
</evidence>